<dbReference type="RefSeq" id="WP_188961571.1">
    <property type="nucleotide sequence ID" value="NZ_BMOE01000003.1"/>
</dbReference>
<feature type="domain" description="PAC" evidence="3">
    <location>
        <begin position="308"/>
        <end position="358"/>
    </location>
</feature>
<comment type="caution">
    <text evidence="5">The sequence shown here is derived from an EMBL/GenBank/DDBJ whole genome shotgun (WGS) entry which is preliminary data.</text>
</comment>
<feature type="transmembrane region" description="Helical" evidence="1">
    <location>
        <begin position="203"/>
        <end position="224"/>
    </location>
</feature>
<dbReference type="PROSITE" id="PS50887">
    <property type="entry name" value="GGDEF"/>
    <property type="match status" value="1"/>
</dbReference>
<dbReference type="InterPro" id="IPR000014">
    <property type="entry name" value="PAS"/>
</dbReference>
<evidence type="ECO:0000313" key="5">
    <source>
        <dbReference type="EMBL" id="GGJ70973.1"/>
    </source>
</evidence>
<gene>
    <name evidence="5" type="ORF">GCM10008939_14190</name>
</gene>
<proteinExistence type="predicted"/>
<dbReference type="Pfam" id="PF00990">
    <property type="entry name" value="GGDEF"/>
    <property type="match status" value="1"/>
</dbReference>
<dbReference type="InterPro" id="IPR029016">
    <property type="entry name" value="GAF-like_dom_sf"/>
</dbReference>
<organism evidence="5 6">
    <name type="scientific">Deinococcus aquiradiocola</name>
    <dbReference type="NCBI Taxonomy" id="393059"/>
    <lineage>
        <taxon>Bacteria</taxon>
        <taxon>Thermotogati</taxon>
        <taxon>Deinococcota</taxon>
        <taxon>Deinococci</taxon>
        <taxon>Deinococcales</taxon>
        <taxon>Deinococcaceae</taxon>
        <taxon>Deinococcus</taxon>
    </lineage>
</organism>
<evidence type="ECO:0000313" key="6">
    <source>
        <dbReference type="Proteomes" id="UP000635726"/>
    </source>
</evidence>
<sequence>MPWAAQTPPHIQASSRVRRIVLTQTAVLVLVLIGLCAVLSYVTMSRGIQAQQHEGQVINLAARQGLHTQRIAALAQSLLIQPPGPARDTLRQELQVAVDDMTADHAQLSDPKAELYGGFPATQDIRDLYFGPSALDSQVRRYLEAARALIAVPDAALTTGNTDLQYLVQAARGPLPPALDAVVDIEVRWTTERLGQLDTTQRISLTLTLLALVAVGFGVLLPLIRRQDRTFLALEQERNFARQLMDLMGQGLAVTGPDHRFSYVNPAFTHLCGYTPDELRHLSPLDLLDPQDRADFVTAMAVPLEGHRTITHTYRHRDGRAVHVMAVVVPHDLPNGKGSIAVVTDLTDRLHAEQRLQERERLYRTLAANFPDGALMLFGADSRYTLVDGRGLAQVNLRPEMMQGRRPSDLFPPWIAEQIEADYAMALTGRTCEREIRAAGRVYLLRTLPLPTSDALPGTAAHGGPLGISIVQDVTRERLAEQALQRAATYTDALLQVSLLSNQDLTPEAASLKAAAIVGQCADVDWWGLARVSEHSIDLQTSWDSGRRTANEGAFRAAMEAGVQRGQGMVWRAVTEQRAVYLDDYAALPTALPGLLEGGVRSVAFLPLPGMSGVGHIMVAIRREKLRPWTQEDRALFESAARSIQLNLERRQYVALLEEAALVDALTGLGNRRAFERDLQNELDRTRRSGEPFGLLMIDLDGLKQVNDHEGHDRGDALLATFARTLTQSLRGEDRVYRLGGDEYAAILVRAGMEAQETLEMRVRRAVGRTRLEGFTNVDASAGIAFALQEELQADALMRRADERMYRQKQQHRLARQDPGRP</sequence>
<dbReference type="SMART" id="SM00065">
    <property type="entry name" value="GAF"/>
    <property type="match status" value="1"/>
</dbReference>
<dbReference type="Proteomes" id="UP000635726">
    <property type="component" value="Unassembled WGS sequence"/>
</dbReference>
<dbReference type="Gene3D" id="3.30.450.20">
    <property type="entry name" value="PAS domain"/>
    <property type="match status" value="2"/>
</dbReference>
<dbReference type="InterPro" id="IPR043128">
    <property type="entry name" value="Rev_trsase/Diguanyl_cyclase"/>
</dbReference>
<dbReference type="InterPro" id="IPR003018">
    <property type="entry name" value="GAF"/>
</dbReference>
<dbReference type="InterPro" id="IPR000700">
    <property type="entry name" value="PAS-assoc_C"/>
</dbReference>
<dbReference type="SMART" id="SM00091">
    <property type="entry name" value="PAS"/>
    <property type="match status" value="2"/>
</dbReference>
<evidence type="ECO:0000259" key="2">
    <source>
        <dbReference type="PROSITE" id="PS50112"/>
    </source>
</evidence>
<dbReference type="Gene3D" id="3.30.450.40">
    <property type="match status" value="1"/>
</dbReference>
<reference evidence="5" key="2">
    <citation type="submission" date="2020-09" db="EMBL/GenBank/DDBJ databases">
        <authorList>
            <person name="Sun Q."/>
            <person name="Ohkuma M."/>
        </authorList>
    </citation>
    <scope>NUCLEOTIDE SEQUENCE</scope>
    <source>
        <strain evidence="5">JCM 14371</strain>
    </source>
</reference>
<dbReference type="PROSITE" id="PS50112">
    <property type="entry name" value="PAS"/>
    <property type="match status" value="1"/>
</dbReference>
<dbReference type="NCBIfam" id="TIGR00254">
    <property type="entry name" value="GGDEF"/>
    <property type="match status" value="1"/>
</dbReference>
<evidence type="ECO:0008006" key="7">
    <source>
        <dbReference type="Google" id="ProtNLM"/>
    </source>
</evidence>
<name>A0A917PCH0_9DEIO</name>
<dbReference type="Gene3D" id="3.30.70.270">
    <property type="match status" value="1"/>
</dbReference>
<reference evidence="5" key="1">
    <citation type="journal article" date="2014" name="Int. J. Syst. Evol. Microbiol.">
        <title>Complete genome sequence of Corynebacterium casei LMG S-19264T (=DSM 44701T), isolated from a smear-ripened cheese.</title>
        <authorList>
            <consortium name="US DOE Joint Genome Institute (JGI-PGF)"/>
            <person name="Walter F."/>
            <person name="Albersmeier A."/>
            <person name="Kalinowski J."/>
            <person name="Ruckert C."/>
        </authorList>
    </citation>
    <scope>NUCLEOTIDE SEQUENCE</scope>
    <source>
        <strain evidence="5">JCM 14371</strain>
    </source>
</reference>
<evidence type="ECO:0000259" key="4">
    <source>
        <dbReference type="PROSITE" id="PS50887"/>
    </source>
</evidence>
<dbReference type="EMBL" id="BMOE01000003">
    <property type="protein sequence ID" value="GGJ70973.1"/>
    <property type="molecule type" value="Genomic_DNA"/>
</dbReference>
<dbReference type="InterPro" id="IPR029787">
    <property type="entry name" value="Nucleotide_cyclase"/>
</dbReference>
<feature type="domain" description="PAS" evidence="2">
    <location>
        <begin position="237"/>
        <end position="307"/>
    </location>
</feature>
<dbReference type="NCBIfam" id="TIGR00229">
    <property type="entry name" value="sensory_box"/>
    <property type="match status" value="1"/>
</dbReference>
<dbReference type="CDD" id="cd00130">
    <property type="entry name" value="PAS"/>
    <property type="match status" value="1"/>
</dbReference>
<evidence type="ECO:0000259" key="3">
    <source>
        <dbReference type="PROSITE" id="PS50113"/>
    </source>
</evidence>
<keyword evidence="1" id="KW-1133">Transmembrane helix</keyword>
<dbReference type="InterPro" id="IPR000160">
    <property type="entry name" value="GGDEF_dom"/>
</dbReference>
<keyword evidence="6" id="KW-1185">Reference proteome</keyword>
<dbReference type="CDD" id="cd01949">
    <property type="entry name" value="GGDEF"/>
    <property type="match status" value="1"/>
</dbReference>
<keyword evidence="1" id="KW-0472">Membrane</keyword>
<feature type="transmembrane region" description="Helical" evidence="1">
    <location>
        <begin position="20"/>
        <end position="42"/>
    </location>
</feature>
<accession>A0A917PCH0</accession>
<dbReference type="Pfam" id="PF08448">
    <property type="entry name" value="PAS_4"/>
    <property type="match status" value="1"/>
</dbReference>
<dbReference type="PANTHER" id="PTHR44757:SF2">
    <property type="entry name" value="BIOFILM ARCHITECTURE MAINTENANCE PROTEIN MBAA"/>
    <property type="match status" value="1"/>
</dbReference>
<dbReference type="SMART" id="SM00267">
    <property type="entry name" value="GGDEF"/>
    <property type="match status" value="1"/>
</dbReference>
<protein>
    <recommendedName>
        <fullName evidence="7">Diguanylate cyclase</fullName>
    </recommendedName>
</protein>
<keyword evidence="1" id="KW-0812">Transmembrane</keyword>
<dbReference type="SUPFAM" id="SSF55073">
    <property type="entry name" value="Nucleotide cyclase"/>
    <property type="match status" value="1"/>
</dbReference>
<dbReference type="AlphaFoldDB" id="A0A917PCH0"/>
<dbReference type="InterPro" id="IPR035965">
    <property type="entry name" value="PAS-like_dom_sf"/>
</dbReference>
<dbReference type="InterPro" id="IPR013656">
    <property type="entry name" value="PAS_4"/>
</dbReference>
<dbReference type="SUPFAM" id="SSF55781">
    <property type="entry name" value="GAF domain-like"/>
    <property type="match status" value="1"/>
</dbReference>
<dbReference type="PANTHER" id="PTHR44757">
    <property type="entry name" value="DIGUANYLATE CYCLASE DGCP"/>
    <property type="match status" value="1"/>
</dbReference>
<evidence type="ECO:0000256" key="1">
    <source>
        <dbReference type="SAM" id="Phobius"/>
    </source>
</evidence>
<dbReference type="InterPro" id="IPR052155">
    <property type="entry name" value="Biofilm_reg_signaling"/>
</dbReference>
<feature type="domain" description="GGDEF" evidence="4">
    <location>
        <begin position="691"/>
        <end position="822"/>
    </location>
</feature>
<dbReference type="PROSITE" id="PS50113">
    <property type="entry name" value="PAC"/>
    <property type="match status" value="1"/>
</dbReference>
<dbReference type="SUPFAM" id="SSF55785">
    <property type="entry name" value="PYP-like sensor domain (PAS domain)"/>
    <property type="match status" value="2"/>
</dbReference>